<sequence length="508" mass="54496">MIRGLAAVFLLVLTLGPANAVAATPNIVYILADDLGYGDVQCLNPQRGRIKTPHLDRLASEGMTFTDAHSGSSVCTPTRYGLLTGRYAWRTRLQNGVLDGTDDPPLIADNRLTVATLLKQQGYATACIGKWHLGFTSEPPSKPGSVDAAKPQPGRKAAGEKAGFGGKGLPVGSRIVGGPITRGFDYFWGCSNARTMSGLIENDRVIETIEPVTMLPRLEERAVAYIDERTPDAKSGKPFFLYLPLTSPHTPILPSAQWQGKSGLGDYGDFVMQTDAVVGRVLAQLERNGLARDTLVIFTADNGCSPQAGTKKLEEQGHFASAAYRGYKADIWEGGHRVPFFVRWPDKVKPASQSSQLICHVDFLATCAELLAVKLPASAGEDSVSILPALLGTDRTPLREAVVHHSINGRFSIRQGPWKLEFCGGSGGWGKPGDAEARKLGLPDLQLYDLSADSGEQKNLAASHPEVVARLSELMRLYVDSGRSTPGDKQSNDVGVKVLKAAGPALKE</sequence>
<evidence type="ECO:0000256" key="2">
    <source>
        <dbReference type="ARBA" id="ARBA00022723"/>
    </source>
</evidence>
<gene>
    <name evidence="8" type="ORF">IPV69_07730</name>
</gene>
<organism evidence="8 9">
    <name type="scientific">Humisphaera borealis</name>
    <dbReference type="NCBI Taxonomy" id="2807512"/>
    <lineage>
        <taxon>Bacteria</taxon>
        <taxon>Pseudomonadati</taxon>
        <taxon>Planctomycetota</taxon>
        <taxon>Phycisphaerae</taxon>
        <taxon>Tepidisphaerales</taxon>
        <taxon>Tepidisphaeraceae</taxon>
        <taxon>Humisphaera</taxon>
    </lineage>
</organism>
<keyword evidence="3" id="KW-0378">Hydrolase</keyword>
<dbReference type="KEGG" id="hbs:IPV69_07730"/>
<dbReference type="GO" id="GO:0004065">
    <property type="term" value="F:arylsulfatase activity"/>
    <property type="evidence" value="ECO:0007669"/>
    <property type="project" value="TreeGrafter"/>
</dbReference>
<keyword evidence="4" id="KW-0106">Calcium</keyword>
<evidence type="ECO:0000256" key="5">
    <source>
        <dbReference type="SAM" id="MobiDB-lite"/>
    </source>
</evidence>
<name>A0A7M2X0D5_9BACT</name>
<dbReference type="PANTHER" id="PTHR42693:SF53">
    <property type="entry name" value="ENDO-4-O-SULFATASE"/>
    <property type="match status" value="1"/>
</dbReference>
<feature type="chain" id="PRO_5034136334" evidence="6">
    <location>
        <begin position="21"/>
        <end position="508"/>
    </location>
</feature>
<feature type="domain" description="Sulfatase N-terminal" evidence="7">
    <location>
        <begin position="25"/>
        <end position="371"/>
    </location>
</feature>
<dbReference type="InterPro" id="IPR000917">
    <property type="entry name" value="Sulfatase_N"/>
</dbReference>
<dbReference type="InterPro" id="IPR050738">
    <property type="entry name" value="Sulfatase"/>
</dbReference>
<keyword evidence="2" id="KW-0479">Metal-binding</keyword>
<dbReference type="PANTHER" id="PTHR42693">
    <property type="entry name" value="ARYLSULFATASE FAMILY MEMBER"/>
    <property type="match status" value="1"/>
</dbReference>
<dbReference type="PROSITE" id="PS00149">
    <property type="entry name" value="SULFATASE_2"/>
    <property type="match status" value="1"/>
</dbReference>
<dbReference type="AlphaFoldDB" id="A0A7M2X0D5"/>
<keyword evidence="9" id="KW-1185">Reference proteome</keyword>
<dbReference type="Pfam" id="PF00884">
    <property type="entry name" value="Sulfatase"/>
    <property type="match status" value="1"/>
</dbReference>
<evidence type="ECO:0000313" key="9">
    <source>
        <dbReference type="Proteomes" id="UP000593765"/>
    </source>
</evidence>
<evidence type="ECO:0000256" key="4">
    <source>
        <dbReference type="ARBA" id="ARBA00022837"/>
    </source>
</evidence>
<feature type="signal peptide" evidence="6">
    <location>
        <begin position="1"/>
        <end position="20"/>
    </location>
</feature>
<dbReference type="PROSITE" id="PS00523">
    <property type="entry name" value="SULFATASE_1"/>
    <property type="match status" value="1"/>
</dbReference>
<protein>
    <submittedName>
        <fullName evidence="8">Arylsulfatase</fullName>
    </submittedName>
</protein>
<reference evidence="8 9" key="1">
    <citation type="submission" date="2020-10" db="EMBL/GenBank/DDBJ databases">
        <title>Wide distribution of Phycisphaera-like planctomycetes from WD2101 soil group in peatlands and genome analysis of the first cultivated representative.</title>
        <authorList>
            <person name="Dedysh S.N."/>
            <person name="Beletsky A.V."/>
            <person name="Ivanova A."/>
            <person name="Kulichevskaya I.S."/>
            <person name="Suzina N.E."/>
            <person name="Philippov D.A."/>
            <person name="Rakitin A.L."/>
            <person name="Mardanov A.V."/>
            <person name="Ravin N.V."/>
        </authorList>
    </citation>
    <scope>NUCLEOTIDE SEQUENCE [LARGE SCALE GENOMIC DNA]</scope>
    <source>
        <strain evidence="8 9">M1803</strain>
    </source>
</reference>
<dbReference type="EMBL" id="CP063458">
    <property type="protein sequence ID" value="QOV91237.1"/>
    <property type="molecule type" value="Genomic_DNA"/>
</dbReference>
<keyword evidence="6" id="KW-0732">Signal</keyword>
<dbReference type="CDD" id="cd16143">
    <property type="entry name" value="ARS_like"/>
    <property type="match status" value="1"/>
</dbReference>
<evidence type="ECO:0000313" key="8">
    <source>
        <dbReference type="EMBL" id="QOV91237.1"/>
    </source>
</evidence>
<comment type="similarity">
    <text evidence="1">Belongs to the sulfatase family.</text>
</comment>
<evidence type="ECO:0000256" key="3">
    <source>
        <dbReference type="ARBA" id="ARBA00022801"/>
    </source>
</evidence>
<dbReference type="RefSeq" id="WP_206294425.1">
    <property type="nucleotide sequence ID" value="NZ_CP063458.1"/>
</dbReference>
<dbReference type="InterPro" id="IPR017850">
    <property type="entry name" value="Alkaline_phosphatase_core_sf"/>
</dbReference>
<proteinExistence type="inferred from homology"/>
<evidence type="ECO:0000256" key="1">
    <source>
        <dbReference type="ARBA" id="ARBA00008779"/>
    </source>
</evidence>
<dbReference type="InterPro" id="IPR024607">
    <property type="entry name" value="Sulfatase_CS"/>
</dbReference>
<feature type="region of interest" description="Disordered" evidence="5">
    <location>
        <begin position="138"/>
        <end position="165"/>
    </location>
</feature>
<dbReference type="SUPFAM" id="SSF53649">
    <property type="entry name" value="Alkaline phosphatase-like"/>
    <property type="match status" value="1"/>
</dbReference>
<evidence type="ECO:0000256" key="6">
    <source>
        <dbReference type="SAM" id="SignalP"/>
    </source>
</evidence>
<evidence type="ECO:0000259" key="7">
    <source>
        <dbReference type="Pfam" id="PF00884"/>
    </source>
</evidence>
<accession>A0A7M2X0D5</accession>
<dbReference type="Gene3D" id="3.40.720.10">
    <property type="entry name" value="Alkaline Phosphatase, subunit A"/>
    <property type="match status" value="1"/>
</dbReference>
<dbReference type="GO" id="GO:0046872">
    <property type="term" value="F:metal ion binding"/>
    <property type="evidence" value="ECO:0007669"/>
    <property type="project" value="UniProtKB-KW"/>
</dbReference>
<dbReference type="Gene3D" id="3.30.1120.10">
    <property type="match status" value="1"/>
</dbReference>
<dbReference type="Proteomes" id="UP000593765">
    <property type="component" value="Chromosome"/>
</dbReference>